<organism evidence="4 5">
    <name type="scientific">Monoraphidium neglectum</name>
    <dbReference type="NCBI Taxonomy" id="145388"/>
    <lineage>
        <taxon>Eukaryota</taxon>
        <taxon>Viridiplantae</taxon>
        <taxon>Chlorophyta</taxon>
        <taxon>core chlorophytes</taxon>
        <taxon>Chlorophyceae</taxon>
        <taxon>CS clade</taxon>
        <taxon>Sphaeropleales</taxon>
        <taxon>Selenastraceae</taxon>
        <taxon>Monoraphidium</taxon>
    </lineage>
</organism>
<dbReference type="SUPFAM" id="SSF52540">
    <property type="entry name" value="P-loop containing nucleoside triphosphate hydrolases"/>
    <property type="match status" value="1"/>
</dbReference>
<protein>
    <submittedName>
        <fullName evidence="4">Uncharacterized protein</fullName>
    </submittedName>
</protein>
<dbReference type="Gene3D" id="3.40.50.300">
    <property type="entry name" value="P-loop containing nucleotide triphosphate hydrolases"/>
    <property type="match status" value="1"/>
</dbReference>
<feature type="compositionally biased region" description="Basic and acidic residues" evidence="3">
    <location>
        <begin position="1"/>
        <end position="10"/>
    </location>
</feature>
<feature type="region of interest" description="Disordered" evidence="3">
    <location>
        <begin position="1"/>
        <end position="34"/>
    </location>
</feature>
<evidence type="ECO:0000313" key="5">
    <source>
        <dbReference type="Proteomes" id="UP000054498"/>
    </source>
</evidence>
<proteinExistence type="predicted"/>
<reference evidence="4 5" key="1">
    <citation type="journal article" date="2013" name="BMC Genomics">
        <title>Reconstruction of the lipid metabolism for the microalga Monoraphidium neglectum from its genome sequence reveals characteristics suitable for biofuel production.</title>
        <authorList>
            <person name="Bogen C."/>
            <person name="Al-Dilaimi A."/>
            <person name="Albersmeier A."/>
            <person name="Wichmann J."/>
            <person name="Grundmann M."/>
            <person name="Rupp O."/>
            <person name="Lauersen K.J."/>
            <person name="Blifernez-Klassen O."/>
            <person name="Kalinowski J."/>
            <person name="Goesmann A."/>
            <person name="Mussgnug J.H."/>
            <person name="Kruse O."/>
        </authorList>
    </citation>
    <scope>NUCLEOTIDE SEQUENCE [LARGE SCALE GENOMIC DNA]</scope>
    <source>
        <strain evidence="4 5">SAG 48.87</strain>
    </source>
</reference>
<sequence>MAGAPEEGRRAAAAALVSGGARQPSGPAPTRPAVNRDFVPNMISGAAQADAAVLVVDGSIGGFEAGFGDPSAPAFATASHAAPPGVGQTREHAQLTRSLGVDQMAVG</sequence>
<accession>A0A0D2LRN1</accession>
<dbReference type="InterPro" id="IPR050100">
    <property type="entry name" value="TRAFAC_GTPase_members"/>
</dbReference>
<dbReference type="AlphaFoldDB" id="A0A0D2LRN1"/>
<dbReference type="PANTHER" id="PTHR23115">
    <property type="entry name" value="TRANSLATION FACTOR"/>
    <property type="match status" value="1"/>
</dbReference>
<evidence type="ECO:0000256" key="3">
    <source>
        <dbReference type="SAM" id="MobiDB-lite"/>
    </source>
</evidence>
<dbReference type="RefSeq" id="XP_013893354.1">
    <property type="nucleotide sequence ID" value="XM_014037900.1"/>
</dbReference>
<dbReference type="GO" id="GO:0005525">
    <property type="term" value="F:GTP binding"/>
    <property type="evidence" value="ECO:0007669"/>
    <property type="project" value="UniProtKB-KW"/>
</dbReference>
<gene>
    <name evidence="4" type="ORF">MNEG_13631</name>
</gene>
<evidence type="ECO:0000313" key="4">
    <source>
        <dbReference type="EMBL" id="KIY94334.1"/>
    </source>
</evidence>
<dbReference type="EMBL" id="KK104166">
    <property type="protein sequence ID" value="KIY94334.1"/>
    <property type="molecule type" value="Genomic_DNA"/>
</dbReference>
<dbReference type="Proteomes" id="UP000054498">
    <property type="component" value="Unassembled WGS sequence"/>
</dbReference>
<dbReference type="KEGG" id="mng:MNEG_13631"/>
<name>A0A0D2LRN1_9CHLO</name>
<keyword evidence="1" id="KW-0547">Nucleotide-binding</keyword>
<evidence type="ECO:0000256" key="2">
    <source>
        <dbReference type="ARBA" id="ARBA00023134"/>
    </source>
</evidence>
<evidence type="ECO:0000256" key="1">
    <source>
        <dbReference type="ARBA" id="ARBA00022741"/>
    </source>
</evidence>
<dbReference type="InterPro" id="IPR027417">
    <property type="entry name" value="P-loop_NTPase"/>
</dbReference>
<dbReference type="STRING" id="145388.A0A0D2LRN1"/>
<keyword evidence="5" id="KW-1185">Reference proteome</keyword>
<dbReference type="GeneID" id="25731113"/>
<keyword evidence="2" id="KW-0342">GTP-binding</keyword>